<feature type="region of interest" description="Disordered" evidence="1">
    <location>
        <begin position="23"/>
        <end position="73"/>
    </location>
</feature>
<organism evidence="2 3">
    <name type="scientific">Entamoeba histolytica KU27</name>
    <dbReference type="NCBI Taxonomy" id="885311"/>
    <lineage>
        <taxon>Eukaryota</taxon>
        <taxon>Amoebozoa</taxon>
        <taxon>Evosea</taxon>
        <taxon>Archamoebae</taxon>
        <taxon>Mastigamoebida</taxon>
        <taxon>Entamoebidae</taxon>
        <taxon>Entamoeba</taxon>
    </lineage>
</organism>
<evidence type="ECO:0000313" key="2">
    <source>
        <dbReference type="EMBL" id="EMD48219.1"/>
    </source>
</evidence>
<protein>
    <submittedName>
        <fullName evidence="2">Uncharacterized protein</fullName>
    </submittedName>
</protein>
<proteinExistence type="predicted"/>
<dbReference type="VEuPathDB" id="AmoebaDB:EHI5A_211580"/>
<dbReference type="OrthoDB" id="29003at2759"/>
<accession>M2QFV5</accession>
<feature type="compositionally biased region" description="Acidic residues" evidence="1">
    <location>
        <begin position="31"/>
        <end position="67"/>
    </location>
</feature>
<evidence type="ECO:0000256" key="1">
    <source>
        <dbReference type="SAM" id="MobiDB-lite"/>
    </source>
</evidence>
<name>M2QFV5_ENTHI</name>
<dbReference type="EMBL" id="KB444120">
    <property type="protein sequence ID" value="EMD48219.1"/>
    <property type="molecule type" value="Genomic_DNA"/>
</dbReference>
<dbReference type="Proteomes" id="UP000011755">
    <property type="component" value="Unassembled WGS sequence"/>
</dbReference>
<feature type="non-terminal residue" evidence="2">
    <location>
        <position position="73"/>
    </location>
</feature>
<sequence length="73" mass="8212">NNEFVNYVKDVVLPRDEIVSDYFVKPGDQQNESDEYTDDSSGFQDDDGDYDGGDYDGGDYDEDEDGVVDSSKH</sequence>
<gene>
    <name evidence="2" type="ORF">EHI5A_211580</name>
</gene>
<feature type="non-terminal residue" evidence="2">
    <location>
        <position position="1"/>
    </location>
</feature>
<dbReference type="AlphaFoldDB" id="M2QFV5"/>
<evidence type="ECO:0000313" key="3">
    <source>
        <dbReference type="Proteomes" id="UP000011755"/>
    </source>
</evidence>
<reference evidence="2 3" key="1">
    <citation type="submission" date="2013-02" db="EMBL/GenBank/DDBJ databases">
        <authorList>
            <person name="Hannick L."/>
            <person name="Zafar N."/>
            <person name="Lorenzi H."/>
            <person name="Ali I.A."/>
            <person name="Petri W.P."/>
            <person name="Caler E."/>
        </authorList>
    </citation>
    <scope>NUCLEOTIDE SEQUENCE [LARGE SCALE GENOMIC DNA]</scope>
    <source>
        <strain evidence="2 3">KU27</strain>
    </source>
</reference>